<keyword evidence="1" id="KW-0472">Membrane</keyword>
<name>A0ABT9BK16_9MICO</name>
<evidence type="ECO:0000256" key="1">
    <source>
        <dbReference type="SAM" id="Phobius"/>
    </source>
</evidence>
<sequence>MPKDPDLDTSAAITRSLLGWGVVAGPFYVVIGLVLALTRPGFDLTRHALSLLMLGELGWLQRTNLILTGLMVIVAAVGILRAVRNGRGLAMGALTVVYGGGLILSAIFAPDPVADFPPGSSGGDFSLSGILHLLFGALGFVAIACAAFAHAAWSRSIGNRPRAVLSVVLGVLVLVGFAGGAALSSGPAGVALLWVAVLAQFAWLALACSQIYAWSPHPLRSRRR</sequence>
<comment type="caution">
    <text evidence="2">The sequence shown here is derived from an EMBL/GenBank/DDBJ whole genome shotgun (WGS) entry which is preliminary data.</text>
</comment>
<feature type="transmembrane region" description="Helical" evidence="1">
    <location>
        <begin position="129"/>
        <end position="151"/>
    </location>
</feature>
<dbReference type="InterPro" id="IPR009339">
    <property type="entry name" value="DUF998"/>
</dbReference>
<organism evidence="2 3">
    <name type="scientific">Antiquaquibacter soli</name>
    <dbReference type="NCBI Taxonomy" id="3064523"/>
    <lineage>
        <taxon>Bacteria</taxon>
        <taxon>Bacillati</taxon>
        <taxon>Actinomycetota</taxon>
        <taxon>Actinomycetes</taxon>
        <taxon>Micrococcales</taxon>
        <taxon>Microbacteriaceae</taxon>
        <taxon>Antiquaquibacter</taxon>
    </lineage>
</organism>
<dbReference type="Proteomes" id="UP001241072">
    <property type="component" value="Unassembled WGS sequence"/>
</dbReference>
<feature type="transmembrane region" description="Helical" evidence="1">
    <location>
        <begin position="191"/>
        <end position="214"/>
    </location>
</feature>
<reference evidence="2 3" key="1">
    <citation type="submission" date="2023-07" db="EMBL/GenBank/DDBJ databases">
        <title>Protaetiibacter sp. nov WY-16 isolated from soil.</title>
        <authorList>
            <person name="Liu B."/>
            <person name="Wan Y."/>
        </authorList>
    </citation>
    <scope>NUCLEOTIDE SEQUENCE [LARGE SCALE GENOMIC DNA]</scope>
    <source>
        <strain evidence="2 3">WY-16</strain>
    </source>
</reference>
<feature type="transmembrane region" description="Helical" evidence="1">
    <location>
        <begin position="89"/>
        <end position="109"/>
    </location>
</feature>
<dbReference type="EMBL" id="JAUQUB010000001">
    <property type="protein sequence ID" value="MDO7880899.1"/>
    <property type="molecule type" value="Genomic_DNA"/>
</dbReference>
<protein>
    <submittedName>
        <fullName evidence="2">DUF998 domain-containing protein</fullName>
    </submittedName>
</protein>
<proteinExistence type="predicted"/>
<feature type="transmembrane region" description="Helical" evidence="1">
    <location>
        <begin position="163"/>
        <end position="185"/>
    </location>
</feature>
<accession>A0ABT9BK16</accession>
<keyword evidence="1" id="KW-0812">Transmembrane</keyword>
<evidence type="ECO:0000313" key="3">
    <source>
        <dbReference type="Proteomes" id="UP001241072"/>
    </source>
</evidence>
<dbReference type="Pfam" id="PF06197">
    <property type="entry name" value="DUF998"/>
    <property type="match status" value="1"/>
</dbReference>
<keyword evidence="3" id="KW-1185">Reference proteome</keyword>
<keyword evidence="1" id="KW-1133">Transmembrane helix</keyword>
<dbReference type="RefSeq" id="WP_305001325.1">
    <property type="nucleotide sequence ID" value="NZ_JAUQUB010000001.1"/>
</dbReference>
<gene>
    <name evidence="2" type="ORF">Q5716_01525</name>
</gene>
<feature type="transmembrane region" description="Helical" evidence="1">
    <location>
        <begin position="59"/>
        <end position="82"/>
    </location>
</feature>
<feature type="transmembrane region" description="Helical" evidence="1">
    <location>
        <begin position="17"/>
        <end position="39"/>
    </location>
</feature>
<evidence type="ECO:0000313" key="2">
    <source>
        <dbReference type="EMBL" id="MDO7880899.1"/>
    </source>
</evidence>